<dbReference type="Gene3D" id="3.90.70.10">
    <property type="entry name" value="Cysteine proteinases"/>
    <property type="match status" value="1"/>
</dbReference>
<dbReference type="eggNOG" id="ENOG502R3MS">
    <property type="taxonomic scope" value="Eukaryota"/>
</dbReference>
<sequence length="320" mass="35918">MARPRPRPRRALTVGPHGLKARCRFLLCCGRSLEKDLCCSWLSWLNFLNRIKSWKGQEHKGDFDFCLDHVTVNGSGLLGDFIDQADEELCIACTYGKQLEVTKRIKYLMKGRNPESPTPRVIPSDLDVKYEKMIGDYPKGGIAQLILMGLILKEQGILNESCTCIYKASNVSVIPEKDPARIVAALADGFPLNAGVIHGKKLSQLRYCQAYKAPSLRRVIQKRDMGRLKGIPGHAVLLVGAGRKEGKLYYYFMNSWDEFAVRKNNRGEIVGQSIGKISANRLYRNVIRLSRFKEAETAESLLPQPLPVTADCRNVVLLVP</sequence>
<dbReference type="InterPro" id="IPR038765">
    <property type="entry name" value="Papain-like_cys_pep_sf"/>
</dbReference>
<dbReference type="AlphaFoldDB" id="M7ZWM5"/>
<dbReference type="EMBL" id="KD017529">
    <property type="protein sequence ID" value="EMS67553.1"/>
    <property type="molecule type" value="Genomic_DNA"/>
</dbReference>
<reference evidence="1" key="1">
    <citation type="journal article" date="2013" name="Nature">
        <title>Draft genome of the wheat A-genome progenitor Triticum urartu.</title>
        <authorList>
            <person name="Ling H.Q."/>
            <person name="Zhao S."/>
            <person name="Liu D."/>
            <person name="Wang J."/>
            <person name="Sun H."/>
            <person name="Zhang C."/>
            <person name="Fan H."/>
            <person name="Li D."/>
            <person name="Dong L."/>
            <person name="Tao Y."/>
            <person name="Gao C."/>
            <person name="Wu H."/>
            <person name="Li Y."/>
            <person name="Cui Y."/>
            <person name="Guo X."/>
            <person name="Zheng S."/>
            <person name="Wang B."/>
            <person name="Yu K."/>
            <person name="Liang Q."/>
            <person name="Yang W."/>
            <person name="Lou X."/>
            <person name="Chen J."/>
            <person name="Feng M."/>
            <person name="Jian J."/>
            <person name="Zhang X."/>
            <person name="Luo G."/>
            <person name="Jiang Y."/>
            <person name="Liu J."/>
            <person name="Wang Z."/>
            <person name="Sha Y."/>
            <person name="Zhang B."/>
            <person name="Wu H."/>
            <person name="Tang D."/>
            <person name="Shen Q."/>
            <person name="Xue P."/>
            <person name="Zou S."/>
            <person name="Wang X."/>
            <person name="Liu X."/>
            <person name="Wang F."/>
            <person name="Yang Y."/>
            <person name="An X."/>
            <person name="Dong Z."/>
            <person name="Zhang K."/>
            <person name="Zhang X."/>
            <person name="Luo M.C."/>
            <person name="Dvorak J."/>
            <person name="Tong Y."/>
            <person name="Wang J."/>
            <person name="Yang H."/>
            <person name="Li Z."/>
            <person name="Wang D."/>
            <person name="Zhang A."/>
            <person name="Wang J."/>
        </authorList>
    </citation>
    <scope>NUCLEOTIDE SEQUENCE</scope>
</reference>
<accession>M7ZWM5</accession>
<name>M7ZWM5_TRIUA</name>
<gene>
    <name evidence="1" type="ORF">TRIUR3_04487</name>
</gene>
<protein>
    <recommendedName>
        <fullName evidence="2">Peptidase C1A papain C-terminal domain-containing protein</fullName>
    </recommendedName>
</protein>
<dbReference type="SUPFAM" id="SSF54001">
    <property type="entry name" value="Cysteine proteinases"/>
    <property type="match status" value="1"/>
</dbReference>
<evidence type="ECO:0008006" key="2">
    <source>
        <dbReference type="Google" id="ProtNLM"/>
    </source>
</evidence>
<proteinExistence type="predicted"/>
<organism evidence="1">
    <name type="scientific">Triticum urartu</name>
    <name type="common">Red wild einkorn</name>
    <name type="synonym">Crithodium urartu</name>
    <dbReference type="NCBI Taxonomy" id="4572"/>
    <lineage>
        <taxon>Eukaryota</taxon>
        <taxon>Viridiplantae</taxon>
        <taxon>Streptophyta</taxon>
        <taxon>Embryophyta</taxon>
        <taxon>Tracheophyta</taxon>
        <taxon>Spermatophyta</taxon>
        <taxon>Magnoliopsida</taxon>
        <taxon>Liliopsida</taxon>
        <taxon>Poales</taxon>
        <taxon>Poaceae</taxon>
        <taxon>BOP clade</taxon>
        <taxon>Pooideae</taxon>
        <taxon>Triticodae</taxon>
        <taxon>Triticeae</taxon>
        <taxon>Triticinae</taxon>
        <taxon>Triticum</taxon>
    </lineage>
</organism>
<dbReference type="OMA" id="ECIAYSI"/>
<evidence type="ECO:0000313" key="1">
    <source>
        <dbReference type="EMBL" id="EMS67553.1"/>
    </source>
</evidence>